<dbReference type="PROSITE" id="PS51462">
    <property type="entry name" value="NUDIX"/>
    <property type="match status" value="1"/>
</dbReference>
<feature type="domain" description="Nudix hydrolase" evidence="4">
    <location>
        <begin position="7"/>
        <end position="148"/>
    </location>
</feature>
<gene>
    <name evidence="5" type="ordered locus">Caci_0331</name>
</gene>
<name>C7PVC8_CATAD</name>
<keyword evidence="6" id="KW-1185">Reference proteome</keyword>
<keyword evidence="2 5" id="KW-0378">Hydrolase</keyword>
<proteinExistence type="predicted"/>
<dbReference type="RefSeq" id="WP_012784579.1">
    <property type="nucleotide sequence ID" value="NC_013131.1"/>
</dbReference>
<evidence type="ECO:0000313" key="5">
    <source>
        <dbReference type="EMBL" id="ACU69284.1"/>
    </source>
</evidence>
<sequence length="148" mass="17213">MDDVEVVDRISGRVILLDPNGRALLFQGFDPQRPNQLWWITPGGGLEPGETPQQAAARELQEETSLDVQPQDLGEAVFRNYVEFFFDGRLLRQHNHFFTLRTEPFEISTAGFDALEQRTHLTHRWWTLEELRTTDETFFPEELPDLLS</sequence>
<dbReference type="InterPro" id="IPR015797">
    <property type="entry name" value="NUDIX_hydrolase-like_dom_sf"/>
</dbReference>
<dbReference type="EMBL" id="CP001700">
    <property type="protein sequence ID" value="ACU69284.1"/>
    <property type="molecule type" value="Genomic_DNA"/>
</dbReference>
<dbReference type="KEGG" id="cai:Caci_0331"/>
<dbReference type="PANTHER" id="PTHR43046">
    <property type="entry name" value="GDP-MANNOSE MANNOSYL HYDROLASE"/>
    <property type="match status" value="1"/>
</dbReference>
<evidence type="ECO:0000256" key="1">
    <source>
        <dbReference type="ARBA" id="ARBA00001946"/>
    </source>
</evidence>
<dbReference type="Pfam" id="PF00293">
    <property type="entry name" value="NUDIX"/>
    <property type="match status" value="1"/>
</dbReference>
<dbReference type="OrthoDB" id="9804442at2"/>
<evidence type="ECO:0000259" key="4">
    <source>
        <dbReference type="PROSITE" id="PS51462"/>
    </source>
</evidence>
<dbReference type="Proteomes" id="UP000000851">
    <property type="component" value="Chromosome"/>
</dbReference>
<reference evidence="5 6" key="1">
    <citation type="journal article" date="2009" name="Stand. Genomic Sci.">
        <title>Complete genome sequence of Catenulispora acidiphila type strain (ID 139908).</title>
        <authorList>
            <person name="Copeland A."/>
            <person name="Lapidus A."/>
            <person name="Glavina Del Rio T."/>
            <person name="Nolan M."/>
            <person name="Lucas S."/>
            <person name="Chen F."/>
            <person name="Tice H."/>
            <person name="Cheng J.F."/>
            <person name="Bruce D."/>
            <person name="Goodwin L."/>
            <person name="Pitluck S."/>
            <person name="Mikhailova N."/>
            <person name="Pati A."/>
            <person name="Ivanova N."/>
            <person name="Mavromatis K."/>
            <person name="Chen A."/>
            <person name="Palaniappan K."/>
            <person name="Chain P."/>
            <person name="Land M."/>
            <person name="Hauser L."/>
            <person name="Chang Y.J."/>
            <person name="Jeffries C.D."/>
            <person name="Chertkov O."/>
            <person name="Brettin T."/>
            <person name="Detter J.C."/>
            <person name="Han C."/>
            <person name="Ali Z."/>
            <person name="Tindall B.J."/>
            <person name="Goker M."/>
            <person name="Bristow J."/>
            <person name="Eisen J.A."/>
            <person name="Markowitz V."/>
            <person name="Hugenholtz P."/>
            <person name="Kyrpides N.C."/>
            <person name="Klenk H.P."/>
        </authorList>
    </citation>
    <scope>NUCLEOTIDE SEQUENCE [LARGE SCALE GENOMIC DNA]</scope>
    <source>
        <strain evidence="6">DSM 44928 / JCM 14897 / NBRC 102108 / NRRL B-24433 / ID139908</strain>
    </source>
</reference>
<keyword evidence="3" id="KW-0460">Magnesium</keyword>
<comment type="cofactor">
    <cofactor evidence="1">
        <name>Mg(2+)</name>
        <dbReference type="ChEBI" id="CHEBI:18420"/>
    </cofactor>
</comment>
<dbReference type="HOGENOM" id="CLU_100874_3_0_11"/>
<evidence type="ECO:0000313" key="6">
    <source>
        <dbReference type="Proteomes" id="UP000000851"/>
    </source>
</evidence>
<dbReference type="eggNOG" id="COG1051">
    <property type="taxonomic scope" value="Bacteria"/>
</dbReference>
<dbReference type="PRINTS" id="PR00502">
    <property type="entry name" value="NUDIXFAMILY"/>
</dbReference>
<dbReference type="CDD" id="cd04685">
    <property type="entry name" value="NUDIX_Hydrolase"/>
    <property type="match status" value="1"/>
</dbReference>
<dbReference type="InParanoid" id="C7PVC8"/>
<dbReference type="PANTHER" id="PTHR43046:SF12">
    <property type="entry name" value="GDP-MANNOSE MANNOSYL HYDROLASE"/>
    <property type="match status" value="1"/>
</dbReference>
<accession>C7PVC8</accession>
<dbReference type="InterPro" id="IPR020476">
    <property type="entry name" value="Nudix_hydrolase"/>
</dbReference>
<dbReference type="InterPro" id="IPR000086">
    <property type="entry name" value="NUDIX_hydrolase_dom"/>
</dbReference>
<dbReference type="AlphaFoldDB" id="C7PVC8"/>
<protein>
    <submittedName>
        <fullName evidence="5">NUDIX hydrolase</fullName>
    </submittedName>
</protein>
<evidence type="ECO:0000256" key="2">
    <source>
        <dbReference type="ARBA" id="ARBA00022801"/>
    </source>
</evidence>
<organism evidence="5 6">
    <name type="scientific">Catenulispora acidiphila (strain DSM 44928 / JCM 14897 / NBRC 102108 / NRRL B-24433 / ID139908)</name>
    <dbReference type="NCBI Taxonomy" id="479433"/>
    <lineage>
        <taxon>Bacteria</taxon>
        <taxon>Bacillati</taxon>
        <taxon>Actinomycetota</taxon>
        <taxon>Actinomycetes</taxon>
        <taxon>Catenulisporales</taxon>
        <taxon>Catenulisporaceae</taxon>
        <taxon>Catenulispora</taxon>
    </lineage>
</organism>
<dbReference type="GO" id="GO:0016787">
    <property type="term" value="F:hydrolase activity"/>
    <property type="evidence" value="ECO:0007669"/>
    <property type="project" value="UniProtKB-KW"/>
</dbReference>
<dbReference type="SUPFAM" id="SSF55811">
    <property type="entry name" value="Nudix"/>
    <property type="match status" value="1"/>
</dbReference>
<evidence type="ECO:0000256" key="3">
    <source>
        <dbReference type="ARBA" id="ARBA00022842"/>
    </source>
</evidence>
<dbReference type="Gene3D" id="3.90.79.10">
    <property type="entry name" value="Nucleoside Triphosphate Pyrophosphohydrolase"/>
    <property type="match status" value="1"/>
</dbReference>